<evidence type="ECO:0000256" key="1">
    <source>
        <dbReference type="ARBA" id="ARBA00004370"/>
    </source>
</evidence>
<name>A0A3G4ZN55_9VIRU</name>
<keyword evidence="3" id="KW-0449">Lipoprotein</keyword>
<keyword evidence="2" id="KW-0472">Membrane</keyword>
<evidence type="ECO:0000256" key="3">
    <source>
        <dbReference type="ARBA" id="ARBA00023288"/>
    </source>
</evidence>
<dbReference type="PANTHER" id="PTHR10969">
    <property type="entry name" value="MICROTUBULE-ASSOCIATED PROTEINS 1A/1B LIGHT CHAIN 3-RELATED"/>
    <property type="match status" value="1"/>
</dbReference>
<proteinExistence type="predicted"/>
<organism evidence="4">
    <name type="scientific">Terrestrivirus sp</name>
    <dbReference type="NCBI Taxonomy" id="2487775"/>
    <lineage>
        <taxon>Viruses</taxon>
        <taxon>Varidnaviria</taxon>
        <taxon>Bamfordvirae</taxon>
        <taxon>Nucleocytoviricota</taxon>
        <taxon>Megaviricetes</taxon>
        <taxon>Imitervirales</taxon>
        <taxon>Mimiviridae</taxon>
        <taxon>Klosneuvirinae</taxon>
    </lineage>
</organism>
<dbReference type="Gene3D" id="3.10.20.90">
    <property type="entry name" value="Phosphatidylinositol 3-kinase Catalytic Subunit, Chain A, domain 1"/>
    <property type="match status" value="1"/>
</dbReference>
<sequence>MFSALKKTVNDSLDGSNKSFKDKHSFDERCNESAKILQKYPDRVPVIVEKKGSVSIADIDKHKYLVPNDLTMGKFLYVIRKRLHLSPEKALFIFVKDTLPPTSEMIGTVYQTHKDEDGFLYVCYADENTFGSD</sequence>
<comment type="subcellular location">
    <subcellularLocation>
        <location evidence="1">Membrane</location>
    </subcellularLocation>
</comment>
<dbReference type="InterPro" id="IPR029071">
    <property type="entry name" value="Ubiquitin-like_domsf"/>
</dbReference>
<reference evidence="4" key="1">
    <citation type="submission" date="2018-10" db="EMBL/GenBank/DDBJ databases">
        <title>Hidden diversity of soil giant viruses.</title>
        <authorList>
            <person name="Schulz F."/>
            <person name="Alteio L."/>
            <person name="Goudeau D."/>
            <person name="Ryan E.M."/>
            <person name="Malmstrom R.R."/>
            <person name="Blanchard J."/>
            <person name="Woyke T."/>
        </authorList>
    </citation>
    <scope>NUCLEOTIDE SEQUENCE</scope>
    <source>
        <strain evidence="4">TEV1</strain>
    </source>
</reference>
<dbReference type="EMBL" id="MK071983">
    <property type="protein sequence ID" value="AYV76296.1"/>
    <property type="molecule type" value="Genomic_DNA"/>
</dbReference>
<dbReference type="Pfam" id="PF02991">
    <property type="entry name" value="ATG8"/>
    <property type="match status" value="1"/>
</dbReference>
<dbReference type="SUPFAM" id="SSF54236">
    <property type="entry name" value="Ubiquitin-like"/>
    <property type="match status" value="1"/>
</dbReference>
<evidence type="ECO:0000313" key="4">
    <source>
        <dbReference type="EMBL" id="AYV76296.1"/>
    </source>
</evidence>
<gene>
    <name evidence="4" type="ORF">Terrestrivirus5_118</name>
</gene>
<evidence type="ECO:0000256" key="2">
    <source>
        <dbReference type="ARBA" id="ARBA00023136"/>
    </source>
</evidence>
<accession>A0A3G4ZN55</accession>
<protein>
    <submittedName>
        <fullName evidence="4">Putative autophagy-related protein 8a isoform X1</fullName>
    </submittedName>
</protein>
<dbReference type="GO" id="GO:0016020">
    <property type="term" value="C:membrane"/>
    <property type="evidence" value="ECO:0007669"/>
    <property type="project" value="UniProtKB-SubCell"/>
</dbReference>
<dbReference type="InterPro" id="IPR004241">
    <property type="entry name" value="Atg8-like"/>
</dbReference>